<reference evidence="3 4" key="1">
    <citation type="submission" date="2018-05" db="EMBL/GenBank/DDBJ databases">
        <title>Genomic Encyclopedia of Type Strains, Phase IV (KMG-IV): sequencing the most valuable type-strain genomes for metagenomic binning, comparative biology and taxonomic classification.</title>
        <authorList>
            <person name="Goeker M."/>
        </authorList>
    </citation>
    <scope>NUCLEOTIDE SEQUENCE [LARGE SCALE GENOMIC DNA]</scope>
    <source>
        <strain evidence="3 4">DSM 6462</strain>
    </source>
</reference>
<dbReference type="Gene3D" id="3.90.550.10">
    <property type="entry name" value="Spore Coat Polysaccharide Biosynthesis Protein SpsA, Chain A"/>
    <property type="match status" value="1"/>
</dbReference>
<dbReference type="PANTHER" id="PTHR43179">
    <property type="entry name" value="RHAMNOSYLTRANSFERASE WBBL"/>
    <property type="match status" value="1"/>
</dbReference>
<dbReference type="SUPFAM" id="SSF53448">
    <property type="entry name" value="Nucleotide-diphospho-sugar transferases"/>
    <property type="match status" value="1"/>
</dbReference>
<gene>
    <name evidence="3" type="ORF">C7450_11818</name>
</gene>
<organism evidence="3 4">
    <name type="scientific">Chelatococcus asaccharovorans</name>
    <dbReference type="NCBI Taxonomy" id="28210"/>
    <lineage>
        <taxon>Bacteria</taxon>
        <taxon>Pseudomonadati</taxon>
        <taxon>Pseudomonadota</taxon>
        <taxon>Alphaproteobacteria</taxon>
        <taxon>Hyphomicrobiales</taxon>
        <taxon>Chelatococcaceae</taxon>
        <taxon>Chelatococcus</taxon>
    </lineage>
</organism>
<proteinExistence type="predicted"/>
<accession>A0A2V3TV08</accession>
<dbReference type="PANTHER" id="PTHR43179:SF7">
    <property type="entry name" value="RHAMNOSYLTRANSFERASE WBBL"/>
    <property type="match status" value="1"/>
</dbReference>
<sequence>MEQPNRDEAPDSVSEQDAASARIVRRVQRITHEPAAMREAPAPGIAHVLEAPAFQGDFWQLGDGLFGGWAFDPRHPERKLAVELWLDGTVTSLVRADLFVPELREAEGTDGCHGFATSLKLSSLAHTRQVSAYVANTDHHLGTVHLHSTGSSRPVKPEDIAGSVRWVGGIRVVGWARDRVHIERTLTVSLFEGSRLLAEVPADMWYEPGPDEPLAPGRHGFDVTLPLELADGRLHEIRVLTERGTELAGSPIALLTLGSGIEQFGLADSETSSKDAVERLAYLERLMPSSLPLTSYPDWRRAYAPKAPELAETPRIAAVVFGPPEQADETLQSLDTASAPLWTAVALESLTVGGVEAWREARAHLVEEGSEIIVVLKAGSRVHPAALAALAAAMVGPDKPALVYSDSEIALADGTLLPRFKPAFDKERFLAQGYLCDLVAFDAALLPELDHDESVSDYGVVAQVLAGALAAERPIGHLPEVLATVPAGSTEADADALVAALPPLLDPERETHVMVREGLLFPAIRVRPAVDPDALVSILIPTRDRLDLLRPCVESLFAKTAHPAFEILIADNDSRDEDTLAYFRELAYRGVRVLPAPGPFNYARINNAAARAANGRYLLLLNNDTEVEDRDWLTALLEPGSAADVGAVGAKLLWPSGLVQHGGVVLGSHFGAAHAFNERQGDEPGYDELLQVTRETSAVTAACLLVKRKDYFAVGGLDERLFPVNFNDVDLCLKLRAIGRRNIWTPHAALRHKESASRGQDANAERQSRTRRELNALRLKWGETLVADPLYSPCLNRDAYPYTGIAWPPRERALRRNLPPQPNAMFKWLS</sequence>
<dbReference type="GO" id="GO:0016740">
    <property type="term" value="F:transferase activity"/>
    <property type="evidence" value="ECO:0007669"/>
    <property type="project" value="UniProtKB-KW"/>
</dbReference>
<dbReference type="Pfam" id="PF00535">
    <property type="entry name" value="Glycos_transf_2"/>
    <property type="match status" value="1"/>
</dbReference>
<evidence type="ECO:0000256" key="1">
    <source>
        <dbReference type="SAM" id="MobiDB-lite"/>
    </source>
</evidence>
<evidence type="ECO:0000259" key="2">
    <source>
        <dbReference type="Pfam" id="PF00535"/>
    </source>
</evidence>
<keyword evidence="4" id="KW-1185">Reference proteome</keyword>
<keyword evidence="3" id="KW-0808">Transferase</keyword>
<feature type="domain" description="Glycosyltransferase 2-like" evidence="2">
    <location>
        <begin position="537"/>
        <end position="645"/>
    </location>
</feature>
<protein>
    <submittedName>
        <fullName evidence="3">GT2 family glycosyltransferase</fullName>
    </submittedName>
</protein>
<dbReference type="EMBL" id="QJJK01000018">
    <property type="protein sequence ID" value="PXW51863.1"/>
    <property type="molecule type" value="Genomic_DNA"/>
</dbReference>
<dbReference type="AlphaFoldDB" id="A0A2V3TV08"/>
<dbReference type="InterPro" id="IPR029044">
    <property type="entry name" value="Nucleotide-diphossugar_trans"/>
</dbReference>
<feature type="region of interest" description="Disordered" evidence="1">
    <location>
        <begin position="1"/>
        <end position="20"/>
    </location>
</feature>
<dbReference type="OrthoDB" id="9783791at2"/>
<dbReference type="InterPro" id="IPR001173">
    <property type="entry name" value="Glyco_trans_2-like"/>
</dbReference>
<evidence type="ECO:0000313" key="3">
    <source>
        <dbReference type="EMBL" id="PXW51863.1"/>
    </source>
</evidence>
<evidence type="ECO:0000313" key="4">
    <source>
        <dbReference type="Proteomes" id="UP000248021"/>
    </source>
</evidence>
<dbReference type="Proteomes" id="UP000248021">
    <property type="component" value="Unassembled WGS sequence"/>
</dbReference>
<dbReference type="RefSeq" id="WP_110378178.1">
    <property type="nucleotide sequence ID" value="NZ_JAHBRY010000001.1"/>
</dbReference>
<comment type="caution">
    <text evidence="3">The sequence shown here is derived from an EMBL/GenBank/DDBJ whole genome shotgun (WGS) entry which is preliminary data.</text>
</comment>
<feature type="region of interest" description="Disordered" evidence="1">
    <location>
        <begin position="750"/>
        <end position="769"/>
    </location>
</feature>
<name>A0A2V3TV08_9HYPH</name>